<gene>
    <name evidence="1" type="ORF">BDM02DRAFT_2861287</name>
</gene>
<comment type="caution">
    <text evidence="1">The sequence shown here is derived from an EMBL/GenBank/DDBJ whole genome shotgun (WGS) entry which is preliminary data.</text>
</comment>
<accession>A0ACB6YXQ2</accession>
<reference evidence="1" key="2">
    <citation type="journal article" date="2020" name="Nat. Commun.">
        <title>Large-scale genome sequencing of mycorrhizal fungi provides insights into the early evolution of symbiotic traits.</title>
        <authorList>
            <person name="Miyauchi S."/>
            <person name="Kiss E."/>
            <person name="Kuo A."/>
            <person name="Drula E."/>
            <person name="Kohler A."/>
            <person name="Sanchez-Garcia M."/>
            <person name="Morin E."/>
            <person name="Andreopoulos B."/>
            <person name="Barry K.W."/>
            <person name="Bonito G."/>
            <person name="Buee M."/>
            <person name="Carver A."/>
            <person name="Chen C."/>
            <person name="Cichocki N."/>
            <person name="Clum A."/>
            <person name="Culley D."/>
            <person name="Crous P.W."/>
            <person name="Fauchery L."/>
            <person name="Girlanda M."/>
            <person name="Hayes R.D."/>
            <person name="Keri Z."/>
            <person name="LaButti K."/>
            <person name="Lipzen A."/>
            <person name="Lombard V."/>
            <person name="Magnuson J."/>
            <person name="Maillard F."/>
            <person name="Murat C."/>
            <person name="Nolan M."/>
            <person name="Ohm R.A."/>
            <person name="Pangilinan J."/>
            <person name="Pereira M.F."/>
            <person name="Perotto S."/>
            <person name="Peter M."/>
            <person name="Pfister S."/>
            <person name="Riley R."/>
            <person name="Sitrit Y."/>
            <person name="Stielow J.B."/>
            <person name="Szollosi G."/>
            <person name="Zifcakova L."/>
            <person name="Stursova M."/>
            <person name="Spatafora J.W."/>
            <person name="Tedersoo L."/>
            <person name="Vaario L.M."/>
            <person name="Yamada A."/>
            <person name="Yan M."/>
            <person name="Wang P."/>
            <person name="Xu J."/>
            <person name="Bruns T."/>
            <person name="Baldrian P."/>
            <person name="Vilgalys R."/>
            <person name="Dunand C."/>
            <person name="Henrissat B."/>
            <person name="Grigoriev I.V."/>
            <person name="Hibbett D."/>
            <person name="Nagy L.G."/>
            <person name="Martin F.M."/>
        </authorList>
    </citation>
    <scope>NUCLEOTIDE SEQUENCE</scope>
    <source>
        <strain evidence="1">P2</strain>
    </source>
</reference>
<keyword evidence="2" id="KW-1185">Reference proteome</keyword>
<dbReference type="EMBL" id="MU118808">
    <property type="protein sequence ID" value="KAF9641989.1"/>
    <property type="molecule type" value="Genomic_DNA"/>
</dbReference>
<evidence type="ECO:0000313" key="1">
    <source>
        <dbReference type="EMBL" id="KAF9641989.1"/>
    </source>
</evidence>
<protein>
    <submittedName>
        <fullName evidence="1">Uncharacterized protein</fullName>
    </submittedName>
</protein>
<dbReference type="Proteomes" id="UP000886501">
    <property type="component" value="Unassembled WGS sequence"/>
</dbReference>
<evidence type="ECO:0000313" key="2">
    <source>
        <dbReference type="Proteomes" id="UP000886501"/>
    </source>
</evidence>
<proteinExistence type="predicted"/>
<name>A0ACB6YXQ2_THEGA</name>
<organism evidence="1 2">
    <name type="scientific">Thelephora ganbajun</name>
    <name type="common">Ganba fungus</name>
    <dbReference type="NCBI Taxonomy" id="370292"/>
    <lineage>
        <taxon>Eukaryota</taxon>
        <taxon>Fungi</taxon>
        <taxon>Dikarya</taxon>
        <taxon>Basidiomycota</taxon>
        <taxon>Agaricomycotina</taxon>
        <taxon>Agaricomycetes</taxon>
        <taxon>Thelephorales</taxon>
        <taxon>Thelephoraceae</taxon>
        <taxon>Thelephora</taxon>
    </lineage>
</organism>
<sequence length="310" mass="35177">MVIYEVLCGHHPYVEIQSDILVVNTIMEGVRPEKPVGATRLGFTEGLWRILESCWLEDRSERPSVKNILPCLNDAAAHWYMGVSLTVPTVFPLSRAAMSDAGLPEIDFISVGNENLVRLGEDLVRALPFVTRDCPRSQMEEGWINSISEVVSRTRTPPTSLPPRDVITLAETFRQAVRLLYLSNSFMQDLWIRLHVHALLRGLPVFPDVELRKDSPNYEPLGFVDIWKGDYRGNPVCIKAIRTRSTTNSEKIKRTFYHEVEGCKHFSHLNVLPVLQISETLFPLCIKSATAFRIFMVKTFHTVVSLRGTS</sequence>
<reference evidence="1" key="1">
    <citation type="submission" date="2019-10" db="EMBL/GenBank/DDBJ databases">
        <authorList>
            <consortium name="DOE Joint Genome Institute"/>
            <person name="Kuo A."/>
            <person name="Miyauchi S."/>
            <person name="Kiss E."/>
            <person name="Drula E."/>
            <person name="Kohler A."/>
            <person name="Sanchez-Garcia M."/>
            <person name="Andreopoulos B."/>
            <person name="Barry K.W."/>
            <person name="Bonito G."/>
            <person name="Buee M."/>
            <person name="Carver A."/>
            <person name="Chen C."/>
            <person name="Cichocki N."/>
            <person name="Clum A."/>
            <person name="Culley D."/>
            <person name="Crous P.W."/>
            <person name="Fauchery L."/>
            <person name="Girlanda M."/>
            <person name="Hayes R."/>
            <person name="Keri Z."/>
            <person name="Labutti K."/>
            <person name="Lipzen A."/>
            <person name="Lombard V."/>
            <person name="Magnuson J."/>
            <person name="Maillard F."/>
            <person name="Morin E."/>
            <person name="Murat C."/>
            <person name="Nolan M."/>
            <person name="Ohm R."/>
            <person name="Pangilinan J."/>
            <person name="Pereira M."/>
            <person name="Perotto S."/>
            <person name="Peter M."/>
            <person name="Riley R."/>
            <person name="Sitrit Y."/>
            <person name="Stielow B."/>
            <person name="Szollosi G."/>
            <person name="Zifcakova L."/>
            <person name="Stursova M."/>
            <person name="Spatafora J.W."/>
            <person name="Tedersoo L."/>
            <person name="Vaario L.-M."/>
            <person name="Yamada A."/>
            <person name="Yan M."/>
            <person name="Wang P."/>
            <person name="Xu J."/>
            <person name="Bruns T."/>
            <person name="Baldrian P."/>
            <person name="Vilgalys R."/>
            <person name="Henrissat B."/>
            <person name="Grigoriev I.V."/>
            <person name="Hibbett D."/>
            <person name="Nagy L.G."/>
            <person name="Martin F.M."/>
        </authorList>
    </citation>
    <scope>NUCLEOTIDE SEQUENCE</scope>
    <source>
        <strain evidence="1">P2</strain>
    </source>
</reference>